<evidence type="ECO:0000313" key="2">
    <source>
        <dbReference type="EMBL" id="KAF5310695.1"/>
    </source>
</evidence>
<keyword evidence="3" id="KW-1185">Reference proteome</keyword>
<sequence length="265" mass="30029">MAPSSVISTFEWNIDSNAELGATAAAQIPSRLDENGLLISFGIWNGEDLDAHPRILVPAECQQRLEVFLQKFFLTCIRYTYVPKKGTGFLTFRRLTAYVLYSYAILSEIRRGNFEILDEWWTVEATHEFLQHSPGRVAREGGPLSDEDVVAENNIWWGSHVFADEPMALNWAKIPLNELDDPSRDVGDRFYQEVEREFGSGWVDKYGDELEESGGTPLVTETSVPESPSLRYTPEPEDETDNMDVDSAVDDLKGKSIFDTIVLFY</sequence>
<gene>
    <name evidence="2" type="ORF">D9619_007918</name>
</gene>
<evidence type="ECO:0000256" key="1">
    <source>
        <dbReference type="SAM" id="MobiDB-lite"/>
    </source>
</evidence>
<name>A0A8H5ATR4_9AGAR</name>
<dbReference type="AlphaFoldDB" id="A0A8H5ATR4"/>
<proteinExistence type="predicted"/>
<accession>A0A8H5ATR4</accession>
<organism evidence="2 3">
    <name type="scientific">Psilocybe cf. subviscida</name>
    <dbReference type="NCBI Taxonomy" id="2480587"/>
    <lineage>
        <taxon>Eukaryota</taxon>
        <taxon>Fungi</taxon>
        <taxon>Dikarya</taxon>
        <taxon>Basidiomycota</taxon>
        <taxon>Agaricomycotina</taxon>
        <taxon>Agaricomycetes</taxon>
        <taxon>Agaricomycetidae</taxon>
        <taxon>Agaricales</taxon>
        <taxon>Agaricineae</taxon>
        <taxon>Strophariaceae</taxon>
        <taxon>Psilocybe</taxon>
    </lineage>
</organism>
<protein>
    <submittedName>
        <fullName evidence="2">Uncharacterized protein</fullName>
    </submittedName>
</protein>
<feature type="region of interest" description="Disordered" evidence="1">
    <location>
        <begin position="211"/>
        <end position="245"/>
    </location>
</feature>
<dbReference type="EMBL" id="JAACJJ010000057">
    <property type="protein sequence ID" value="KAF5310695.1"/>
    <property type="molecule type" value="Genomic_DNA"/>
</dbReference>
<evidence type="ECO:0000313" key="3">
    <source>
        <dbReference type="Proteomes" id="UP000567179"/>
    </source>
</evidence>
<comment type="caution">
    <text evidence="2">The sequence shown here is derived from an EMBL/GenBank/DDBJ whole genome shotgun (WGS) entry which is preliminary data.</text>
</comment>
<dbReference type="Proteomes" id="UP000567179">
    <property type="component" value="Unassembled WGS sequence"/>
</dbReference>
<reference evidence="2 3" key="1">
    <citation type="journal article" date="2020" name="ISME J.">
        <title>Uncovering the hidden diversity of litter-decomposition mechanisms in mushroom-forming fungi.</title>
        <authorList>
            <person name="Floudas D."/>
            <person name="Bentzer J."/>
            <person name="Ahren D."/>
            <person name="Johansson T."/>
            <person name="Persson P."/>
            <person name="Tunlid A."/>
        </authorList>
    </citation>
    <scope>NUCLEOTIDE SEQUENCE [LARGE SCALE GENOMIC DNA]</scope>
    <source>
        <strain evidence="2 3">CBS 101986</strain>
    </source>
</reference>
<feature type="compositionally biased region" description="Acidic residues" evidence="1">
    <location>
        <begin position="235"/>
        <end position="245"/>
    </location>
</feature>